<dbReference type="PANTHER" id="PTHR40099">
    <property type="entry name" value="ACETOLACTATE SYNTHASE, SMALL SUBUNIT"/>
    <property type="match status" value="1"/>
</dbReference>
<dbReference type="Proteomes" id="UP000807825">
    <property type="component" value="Unassembled WGS sequence"/>
</dbReference>
<dbReference type="InterPro" id="IPR045865">
    <property type="entry name" value="ACT-like_dom_sf"/>
</dbReference>
<sequence>MKTVKEIAVKLENKPGVLSGVSELLGANGINIIGLTVRTEGPIGTLSFVATDPVRVLNILESAGYAPSVQEIIAAEAPHHPGGLTALLKPLKLAGVNVEYLYACISFHGAGDRTVILLGVDNLSAAYDALSKEWIKLYGEELYDF</sequence>
<dbReference type="AlphaFoldDB" id="A0A9D6V385"/>
<dbReference type="EMBL" id="JACRDE010000293">
    <property type="protein sequence ID" value="MBI5249969.1"/>
    <property type="molecule type" value="Genomic_DNA"/>
</dbReference>
<dbReference type="PROSITE" id="PS51671">
    <property type="entry name" value="ACT"/>
    <property type="match status" value="1"/>
</dbReference>
<protein>
    <submittedName>
        <fullName evidence="2">ACT domain-containing protein</fullName>
    </submittedName>
</protein>
<dbReference type="InterPro" id="IPR045739">
    <property type="entry name" value="ACT_dom_pair"/>
</dbReference>
<proteinExistence type="predicted"/>
<accession>A0A9D6V385</accession>
<gene>
    <name evidence="2" type="ORF">HY912_10790</name>
</gene>
<dbReference type="SUPFAM" id="SSF55021">
    <property type="entry name" value="ACT-like"/>
    <property type="match status" value="2"/>
</dbReference>
<dbReference type="InterPro" id="IPR002912">
    <property type="entry name" value="ACT_dom"/>
</dbReference>
<dbReference type="PANTHER" id="PTHR40099:SF1">
    <property type="entry name" value="ACETOLACTATE SYNTHASE, SMALL SUBUNIT"/>
    <property type="match status" value="1"/>
</dbReference>
<dbReference type="Gene3D" id="3.30.2130.10">
    <property type="entry name" value="VC0802-like"/>
    <property type="match status" value="1"/>
</dbReference>
<name>A0A9D6V385_9BACT</name>
<feature type="domain" description="ACT" evidence="1">
    <location>
        <begin position="6"/>
        <end position="77"/>
    </location>
</feature>
<comment type="caution">
    <text evidence="2">The sequence shown here is derived from an EMBL/GenBank/DDBJ whole genome shotgun (WGS) entry which is preliminary data.</text>
</comment>
<dbReference type="Pfam" id="PF19571">
    <property type="entry name" value="ACT_8"/>
    <property type="match status" value="1"/>
</dbReference>
<organism evidence="2 3">
    <name type="scientific">Desulfomonile tiedjei</name>
    <dbReference type="NCBI Taxonomy" id="2358"/>
    <lineage>
        <taxon>Bacteria</taxon>
        <taxon>Pseudomonadati</taxon>
        <taxon>Thermodesulfobacteriota</taxon>
        <taxon>Desulfomonilia</taxon>
        <taxon>Desulfomonilales</taxon>
        <taxon>Desulfomonilaceae</taxon>
        <taxon>Desulfomonile</taxon>
    </lineage>
</organism>
<evidence type="ECO:0000259" key="1">
    <source>
        <dbReference type="PROSITE" id="PS51671"/>
    </source>
</evidence>
<evidence type="ECO:0000313" key="2">
    <source>
        <dbReference type="EMBL" id="MBI5249969.1"/>
    </source>
</evidence>
<reference evidence="2" key="1">
    <citation type="submission" date="2020-07" db="EMBL/GenBank/DDBJ databases">
        <title>Huge and variable diversity of episymbiotic CPR bacteria and DPANN archaea in groundwater ecosystems.</title>
        <authorList>
            <person name="He C.Y."/>
            <person name="Keren R."/>
            <person name="Whittaker M."/>
            <person name="Farag I.F."/>
            <person name="Doudna J."/>
            <person name="Cate J.H.D."/>
            <person name="Banfield J.F."/>
        </authorList>
    </citation>
    <scope>NUCLEOTIDE SEQUENCE</scope>
    <source>
        <strain evidence="2">NC_groundwater_1664_Pr3_B-0.1um_52_9</strain>
    </source>
</reference>
<evidence type="ECO:0000313" key="3">
    <source>
        <dbReference type="Proteomes" id="UP000807825"/>
    </source>
</evidence>